<feature type="transmembrane region" description="Helical" evidence="1">
    <location>
        <begin position="136"/>
        <end position="156"/>
    </location>
</feature>
<evidence type="ECO:0000313" key="2">
    <source>
        <dbReference type="EMBL" id="AKS34683.1"/>
    </source>
</evidence>
<feature type="transmembrane region" description="Helical" evidence="1">
    <location>
        <begin position="41"/>
        <end position="64"/>
    </location>
</feature>
<evidence type="ECO:0000256" key="1">
    <source>
        <dbReference type="SAM" id="Phobius"/>
    </source>
</evidence>
<reference evidence="2 3" key="1">
    <citation type="submission" date="2015-07" db="EMBL/GenBank/DDBJ databases">
        <title>Complete genome sequence of Mycobacterium goodii X7B, a facultative thermophilic biodesulfurizing bacterium.</title>
        <authorList>
            <person name="Yu B."/>
            <person name="Li F."/>
            <person name="Xu P."/>
        </authorList>
    </citation>
    <scope>NUCLEOTIDE SEQUENCE [LARGE SCALE GENOMIC DNA]</scope>
    <source>
        <strain evidence="2 3">X7B</strain>
    </source>
</reference>
<evidence type="ECO:0000313" key="3">
    <source>
        <dbReference type="Proteomes" id="UP000062255"/>
    </source>
</evidence>
<dbReference type="Proteomes" id="UP000062255">
    <property type="component" value="Chromosome"/>
</dbReference>
<keyword evidence="1" id="KW-0472">Membrane</keyword>
<proteinExistence type="predicted"/>
<accession>A0A0K0XBB1</accession>
<gene>
    <name evidence="2" type="ORF">AFA91_25470</name>
</gene>
<keyword evidence="1" id="KW-1133">Transmembrane helix</keyword>
<dbReference type="OrthoDB" id="4705984at2"/>
<name>A0A0K0XBB1_MYCGD</name>
<protein>
    <submittedName>
        <fullName evidence="2">Uncharacterized protein</fullName>
    </submittedName>
</protein>
<dbReference type="EMBL" id="CP012150">
    <property type="protein sequence ID" value="AKS34683.1"/>
    <property type="molecule type" value="Genomic_DNA"/>
</dbReference>
<organism evidence="2 3">
    <name type="scientific">Mycolicibacterium goodii</name>
    <name type="common">Mycobacterium goodii</name>
    <dbReference type="NCBI Taxonomy" id="134601"/>
    <lineage>
        <taxon>Bacteria</taxon>
        <taxon>Bacillati</taxon>
        <taxon>Actinomycetota</taxon>
        <taxon>Actinomycetes</taxon>
        <taxon>Mycobacteriales</taxon>
        <taxon>Mycobacteriaceae</taxon>
        <taxon>Mycolicibacterium</taxon>
    </lineage>
</organism>
<dbReference type="PATRIC" id="fig|134601.6.peg.5261"/>
<sequence>MAHETVTELPEWDEHLPHFSTREKGDRITTLPFGPAMLTEFAVLSGALYVPAGVGGVLFFNSLHQRGSHFIWWLGVLYILYTFLPLILSSIVTDEATKVVGQRWTAKRIAAVPAFVGTGLGILGAAIWVGGPTGGWISLLAAGCGVIAAIVALSAWRGIGYINKRHAWISWMQQYGTRTPGLLRNVEFLRNWIDGNPVFTVVVEFSTEHGAQRVTASMVTTTRRVPRAGTAMVVTRRPGDTGADVLIDLDHTAQPQFDRDHAKYTQPSGT</sequence>
<feature type="transmembrane region" description="Helical" evidence="1">
    <location>
        <begin position="109"/>
        <end position="130"/>
    </location>
</feature>
<keyword evidence="1" id="KW-0812">Transmembrane</keyword>
<dbReference type="AlphaFoldDB" id="A0A0K0XBB1"/>
<dbReference type="RefSeq" id="WP_049747137.1">
    <property type="nucleotide sequence ID" value="NZ_CP012150.1"/>
</dbReference>
<feature type="transmembrane region" description="Helical" evidence="1">
    <location>
        <begin position="70"/>
        <end position="88"/>
    </location>
</feature>
<dbReference type="KEGG" id="mgo:AFA91_25470"/>